<dbReference type="EMBL" id="BRXX01000537">
    <property type="protein sequence ID" value="GMI15960.1"/>
    <property type="molecule type" value="Genomic_DNA"/>
</dbReference>
<evidence type="ECO:0000313" key="2">
    <source>
        <dbReference type="Proteomes" id="UP001165160"/>
    </source>
</evidence>
<dbReference type="AlphaFoldDB" id="A0A9W7FPT0"/>
<evidence type="ECO:0000313" key="1">
    <source>
        <dbReference type="EMBL" id="GMI15960.1"/>
    </source>
</evidence>
<proteinExistence type="predicted"/>
<organism evidence="1 2">
    <name type="scientific">Triparma verrucosa</name>
    <dbReference type="NCBI Taxonomy" id="1606542"/>
    <lineage>
        <taxon>Eukaryota</taxon>
        <taxon>Sar</taxon>
        <taxon>Stramenopiles</taxon>
        <taxon>Ochrophyta</taxon>
        <taxon>Bolidophyceae</taxon>
        <taxon>Parmales</taxon>
        <taxon>Triparmaceae</taxon>
        <taxon>Triparma</taxon>
    </lineage>
</organism>
<sequence>MLPPGPTKLDTGSGEVFPNPDWGVACGPPSLSSCTGIAPWNTSDWDTCLTATHPAGGRGHEHHTKGDCLRVREIVRVEETTEDDTDTLVGVRAD</sequence>
<reference evidence="2" key="1">
    <citation type="journal article" date="2023" name="Commun. Biol.">
        <title>Genome analysis of Parmales, the sister group of diatoms, reveals the evolutionary specialization of diatoms from phago-mixotrophs to photoautotrophs.</title>
        <authorList>
            <person name="Ban H."/>
            <person name="Sato S."/>
            <person name="Yoshikawa S."/>
            <person name="Yamada K."/>
            <person name="Nakamura Y."/>
            <person name="Ichinomiya M."/>
            <person name="Sato N."/>
            <person name="Blanc-Mathieu R."/>
            <person name="Endo H."/>
            <person name="Kuwata A."/>
            <person name="Ogata H."/>
        </authorList>
    </citation>
    <scope>NUCLEOTIDE SEQUENCE [LARGE SCALE GENOMIC DNA]</scope>
    <source>
        <strain evidence="2">NIES 3699</strain>
    </source>
</reference>
<name>A0A9W7FPT0_9STRA</name>
<gene>
    <name evidence="1" type="ORF">TrVE_jg655</name>
</gene>
<comment type="caution">
    <text evidence="1">The sequence shown here is derived from an EMBL/GenBank/DDBJ whole genome shotgun (WGS) entry which is preliminary data.</text>
</comment>
<dbReference type="Proteomes" id="UP001165160">
    <property type="component" value="Unassembled WGS sequence"/>
</dbReference>
<protein>
    <submittedName>
        <fullName evidence="1">Uncharacterized protein</fullName>
    </submittedName>
</protein>
<keyword evidence="2" id="KW-1185">Reference proteome</keyword>
<accession>A0A9W7FPT0</accession>